<evidence type="ECO:0000313" key="2">
    <source>
        <dbReference type="EMBL" id="MFC4988195.1"/>
    </source>
</evidence>
<keyword evidence="3" id="KW-1185">Reference proteome</keyword>
<dbReference type="EMBL" id="JBHSJG010000036">
    <property type="protein sequence ID" value="MFC4988195.1"/>
    <property type="molecule type" value="Genomic_DNA"/>
</dbReference>
<sequence length="385" mass="39409">MSGGSLLGKLFTIVFAIVLLSLVVGQVLGQPILLGYVTTGSMEPTIDAGDGFVAIPAAVTGEPEPGDVVTFEATELHDGGLTTHRIVGEAEGGYVTQGDANPFTDQDGGEPPVTEGQIVASALQVGDTVVTIPHLGTAVMGIGSVLETGYAAVASTLGFTTTPDGEGGGAVLVGLGVVLVGLGALFGSGRDVGRSTARENVLAVRVAIAAVLVVFVAVATVAMVVPAGVYEYEVVSTTEPTDDPQVLAPGESGELARTVDNAGFVPTVAIVEPQSLGIASEPDRLTVGARGEAETTVTLTAPEEEGEYVRHVGEYRYLLVLPPSVLAALHGVHPLVAIAAVDAVVVAVVVVTMVALLGSGDLRFRRPGGNVPARRRLERKLRKWR</sequence>
<evidence type="ECO:0000256" key="1">
    <source>
        <dbReference type="SAM" id="Phobius"/>
    </source>
</evidence>
<keyword evidence="1" id="KW-1133">Transmembrane helix</keyword>
<accession>A0ABD5QEW2</accession>
<dbReference type="CDD" id="cd06530">
    <property type="entry name" value="S26_SPase_I"/>
    <property type="match status" value="1"/>
</dbReference>
<reference evidence="2 3" key="1">
    <citation type="journal article" date="2019" name="Int. J. Syst. Evol. Microbiol.">
        <title>The Global Catalogue of Microorganisms (GCM) 10K type strain sequencing project: providing services to taxonomists for standard genome sequencing and annotation.</title>
        <authorList>
            <consortium name="The Broad Institute Genomics Platform"/>
            <consortium name="The Broad Institute Genome Sequencing Center for Infectious Disease"/>
            <person name="Wu L."/>
            <person name="Ma J."/>
        </authorList>
    </citation>
    <scope>NUCLEOTIDE SEQUENCE [LARGE SCALE GENOMIC DNA]</scope>
    <source>
        <strain evidence="2 3">CGMCC 1.15824</strain>
    </source>
</reference>
<comment type="caution">
    <text evidence="2">The sequence shown here is derived from an EMBL/GenBank/DDBJ whole genome shotgun (WGS) entry which is preliminary data.</text>
</comment>
<feature type="transmembrane region" description="Helical" evidence="1">
    <location>
        <begin position="201"/>
        <end position="225"/>
    </location>
</feature>
<keyword evidence="1" id="KW-0472">Membrane</keyword>
<gene>
    <name evidence="2" type="ORF">ACFPFO_10590</name>
</gene>
<evidence type="ECO:0000313" key="3">
    <source>
        <dbReference type="Proteomes" id="UP001595925"/>
    </source>
</evidence>
<keyword evidence="1" id="KW-0812">Transmembrane</keyword>
<dbReference type="InterPro" id="IPR036286">
    <property type="entry name" value="LexA/Signal_pep-like_sf"/>
</dbReference>
<dbReference type="RefSeq" id="WP_224827062.1">
    <property type="nucleotide sequence ID" value="NZ_JAIVEF010000001.1"/>
</dbReference>
<organism evidence="2 3">
    <name type="scientific">Saliphagus infecundisoli</name>
    <dbReference type="NCBI Taxonomy" id="1849069"/>
    <lineage>
        <taxon>Archaea</taxon>
        <taxon>Methanobacteriati</taxon>
        <taxon>Methanobacteriota</taxon>
        <taxon>Stenosarchaea group</taxon>
        <taxon>Halobacteria</taxon>
        <taxon>Halobacteriales</taxon>
        <taxon>Natrialbaceae</taxon>
        <taxon>Saliphagus</taxon>
    </lineage>
</organism>
<proteinExistence type="predicted"/>
<feature type="transmembrane region" description="Helical" evidence="1">
    <location>
        <begin position="335"/>
        <end position="357"/>
    </location>
</feature>
<dbReference type="Proteomes" id="UP001595925">
    <property type="component" value="Unassembled WGS sequence"/>
</dbReference>
<feature type="transmembrane region" description="Helical" evidence="1">
    <location>
        <begin position="169"/>
        <end position="189"/>
    </location>
</feature>
<protein>
    <submittedName>
        <fullName evidence="2">S26 family signal peptidase</fullName>
    </submittedName>
</protein>
<dbReference type="SUPFAM" id="SSF51306">
    <property type="entry name" value="LexA/Signal peptidase"/>
    <property type="match status" value="1"/>
</dbReference>
<dbReference type="InterPro" id="IPR019533">
    <property type="entry name" value="Peptidase_S26"/>
</dbReference>
<dbReference type="AlphaFoldDB" id="A0ABD5QEW2"/>
<name>A0ABD5QEW2_9EURY</name>